<dbReference type="Gene3D" id="3.40.50.1820">
    <property type="entry name" value="alpha/beta hydrolase"/>
    <property type="match status" value="1"/>
</dbReference>
<evidence type="ECO:0000313" key="7">
    <source>
        <dbReference type="Proteomes" id="UP001430193"/>
    </source>
</evidence>
<evidence type="ECO:0000256" key="3">
    <source>
        <dbReference type="ARBA" id="ARBA00022825"/>
    </source>
</evidence>
<dbReference type="PANTHER" id="PTHR42881:SF13">
    <property type="entry name" value="PROLYL ENDOPEPTIDASE"/>
    <property type="match status" value="1"/>
</dbReference>
<proteinExistence type="predicted"/>
<evidence type="ECO:0000313" key="6">
    <source>
        <dbReference type="EMBL" id="MBM7128242.1"/>
    </source>
</evidence>
<dbReference type="Pfam" id="PF02897">
    <property type="entry name" value="Peptidase_S9_N"/>
    <property type="match status" value="1"/>
</dbReference>
<dbReference type="RefSeq" id="WP_204629943.1">
    <property type="nucleotide sequence ID" value="NZ_BSOC01000010.1"/>
</dbReference>
<dbReference type="InterPro" id="IPR002470">
    <property type="entry name" value="Peptidase_S9A"/>
</dbReference>
<evidence type="ECO:0000256" key="1">
    <source>
        <dbReference type="ARBA" id="ARBA00022670"/>
    </source>
</evidence>
<keyword evidence="7" id="KW-1185">Reference proteome</keyword>
<dbReference type="InterPro" id="IPR001375">
    <property type="entry name" value="Peptidase_S9_cat"/>
</dbReference>
<dbReference type="Proteomes" id="UP001430193">
    <property type="component" value="Unassembled WGS sequence"/>
</dbReference>
<dbReference type="PANTHER" id="PTHR42881">
    <property type="entry name" value="PROLYL ENDOPEPTIDASE"/>
    <property type="match status" value="1"/>
</dbReference>
<keyword evidence="3" id="KW-0720">Serine protease</keyword>
<dbReference type="Pfam" id="PF00326">
    <property type="entry name" value="Peptidase_S9"/>
    <property type="match status" value="1"/>
</dbReference>
<evidence type="ECO:0000256" key="2">
    <source>
        <dbReference type="ARBA" id="ARBA00022801"/>
    </source>
</evidence>
<dbReference type="SUPFAM" id="SSF53474">
    <property type="entry name" value="alpha/beta-Hydrolases"/>
    <property type="match status" value="1"/>
</dbReference>
<keyword evidence="2" id="KW-0378">Hydrolase</keyword>
<evidence type="ECO:0000259" key="4">
    <source>
        <dbReference type="Pfam" id="PF00326"/>
    </source>
</evidence>
<feature type="domain" description="Peptidase S9A N-terminal" evidence="5">
    <location>
        <begin position="20"/>
        <end position="233"/>
    </location>
</feature>
<dbReference type="Gene3D" id="2.130.10.120">
    <property type="entry name" value="Prolyl oligopeptidase, N-terminal domain"/>
    <property type="match status" value="1"/>
</dbReference>
<protein>
    <submittedName>
        <fullName evidence="6">S9 family peptidase</fullName>
    </submittedName>
</protein>
<dbReference type="InterPro" id="IPR023302">
    <property type="entry name" value="Pept_S9A_N"/>
</dbReference>
<name>A0ABS2KAM2_9GAMM</name>
<dbReference type="PRINTS" id="PR00862">
    <property type="entry name" value="PROLIGOPTASE"/>
</dbReference>
<evidence type="ECO:0000259" key="5">
    <source>
        <dbReference type="Pfam" id="PF02897"/>
    </source>
</evidence>
<gene>
    <name evidence="6" type="ORF">ISS99_01795</name>
</gene>
<accession>A0ABS2KAM2</accession>
<dbReference type="SUPFAM" id="SSF50993">
    <property type="entry name" value="Peptidase/esterase 'gauge' domain"/>
    <property type="match status" value="1"/>
</dbReference>
<dbReference type="InterPro" id="IPR051167">
    <property type="entry name" value="Prolyl_oligopep/macrocyclase"/>
</dbReference>
<organism evidence="6 7">
    <name type="scientific">Dyella mobilis</name>
    <dbReference type="NCBI Taxonomy" id="1849582"/>
    <lineage>
        <taxon>Bacteria</taxon>
        <taxon>Pseudomonadati</taxon>
        <taxon>Pseudomonadota</taxon>
        <taxon>Gammaproteobacteria</taxon>
        <taxon>Lysobacterales</taxon>
        <taxon>Rhodanobacteraceae</taxon>
        <taxon>Dyella</taxon>
    </lineage>
</organism>
<comment type="caution">
    <text evidence="6">The sequence shown here is derived from an EMBL/GenBank/DDBJ whole genome shotgun (WGS) entry which is preliminary data.</text>
</comment>
<dbReference type="EMBL" id="JADIKF010000032">
    <property type="protein sequence ID" value="MBM7128242.1"/>
    <property type="molecule type" value="Genomic_DNA"/>
</dbReference>
<reference evidence="6" key="1">
    <citation type="submission" date="2020-10" db="EMBL/GenBank/DDBJ databases">
        <title>Phylogeny of dyella-like bacteria.</title>
        <authorList>
            <person name="Fu J."/>
        </authorList>
    </citation>
    <scope>NUCLEOTIDE SEQUENCE</scope>
    <source>
        <strain evidence="6">DHON07</strain>
    </source>
</reference>
<dbReference type="InterPro" id="IPR029058">
    <property type="entry name" value="AB_hydrolase_fold"/>
</dbReference>
<keyword evidence="1" id="KW-0645">Protease</keyword>
<sequence>MGATASHAGDVSPAGTSTSNADPYLWLEDVRSPHAMAWVRAQNASTQKQFASTPEFAGTRDRLLGVYGSDAHIPYVYRQGSYLYNFWQDKAHPRGIWRRTTLAEYRNTQPHWELLLDVDALNKAQNSHAVFKGAECLEPAFKRCLISFSPDGGDAVAVREFDVPSRSFVEGGFALPAAKSTVGWIDENHLYVSTDFGPGSLTDSGYPRIVKRWTRGTPLSAATTVFEAGTKDLSASANHDPTPGYERDIASVYRDFFHTDSYLLENGKRIHIDVPGDALPSTFRQWLLVQLRTAWTTGGKTYPPGALLAIKFDDFMAGKRDFTTLFSPSAHSALSGYSWTRHHLILNVLDDVKSRLEIVTPQADGQWLHQSLAGAPSFSSIDVSGGDPEHDDEYWLTVNGFLHPTSFARGVIGQGAPEILKQAPAYFDASAFNVSQHFATSKDGTRIPYFEVDPKGMKLDGSNRTLLYGYGGFEISMLPSYSGGLGRGWLERGGVYVLANIRGGGEYGPQWHLGAMQANTPLIYQDFAAVAQDLIARGVTSAQHLGAQGDSKGGLLVGNMLTQYPQLFGAIVCGMPLLDMKRYTHLAAGASWVAEYGDPDDPRQWAFIKTFSPYHNLKSGTHYPAVLFYTATSDDRVGPVQARKMAAKMQGMGVKKVWFYENTEGGHSGMADYRQAAFRYALTYDFLWDALK</sequence>
<feature type="domain" description="Peptidase S9 prolyl oligopeptidase catalytic" evidence="4">
    <location>
        <begin position="489"/>
        <end position="691"/>
    </location>
</feature>